<feature type="domain" description="Post-SET" evidence="7">
    <location>
        <begin position="135"/>
        <end position="151"/>
    </location>
</feature>
<dbReference type="Pfam" id="PF00856">
    <property type="entry name" value="SET"/>
    <property type="match status" value="1"/>
</dbReference>
<evidence type="ECO:0008006" key="10">
    <source>
        <dbReference type="Google" id="ProtNLM"/>
    </source>
</evidence>
<evidence type="ECO:0000259" key="7">
    <source>
        <dbReference type="PROSITE" id="PS50868"/>
    </source>
</evidence>
<dbReference type="SMART" id="SM00317">
    <property type="entry name" value="SET"/>
    <property type="match status" value="1"/>
</dbReference>
<gene>
    <name evidence="8" type="ORF">HNQ61_004138</name>
</gene>
<evidence type="ECO:0000313" key="9">
    <source>
        <dbReference type="Proteomes" id="UP000582837"/>
    </source>
</evidence>
<evidence type="ECO:0000256" key="4">
    <source>
        <dbReference type="ARBA" id="ARBA00022679"/>
    </source>
</evidence>
<dbReference type="GO" id="GO:0008168">
    <property type="term" value="F:methyltransferase activity"/>
    <property type="evidence" value="ECO:0007669"/>
    <property type="project" value="UniProtKB-KW"/>
</dbReference>
<dbReference type="AlphaFoldDB" id="A0A841H3J2"/>
<proteinExistence type="predicted"/>
<evidence type="ECO:0000256" key="2">
    <source>
        <dbReference type="ARBA" id="ARBA00022454"/>
    </source>
</evidence>
<evidence type="ECO:0000313" key="8">
    <source>
        <dbReference type="EMBL" id="MBB6072476.1"/>
    </source>
</evidence>
<evidence type="ECO:0000256" key="5">
    <source>
        <dbReference type="ARBA" id="ARBA00022691"/>
    </source>
</evidence>
<dbReference type="GO" id="GO:0005694">
    <property type="term" value="C:chromosome"/>
    <property type="evidence" value="ECO:0007669"/>
    <property type="project" value="UniProtKB-SubCell"/>
</dbReference>
<dbReference type="InterPro" id="IPR003616">
    <property type="entry name" value="Post-SET_dom"/>
</dbReference>
<dbReference type="Gene3D" id="2.170.270.10">
    <property type="entry name" value="SET domain"/>
    <property type="match status" value="1"/>
</dbReference>
<name>A0A841H3J2_9BACT</name>
<dbReference type="InterPro" id="IPR046341">
    <property type="entry name" value="SET_dom_sf"/>
</dbReference>
<dbReference type="EMBL" id="JACHIA010000015">
    <property type="protein sequence ID" value="MBB6072476.1"/>
    <property type="molecule type" value="Genomic_DNA"/>
</dbReference>
<evidence type="ECO:0000256" key="3">
    <source>
        <dbReference type="ARBA" id="ARBA00022603"/>
    </source>
</evidence>
<dbReference type="SMART" id="SM00508">
    <property type="entry name" value="PostSET"/>
    <property type="match status" value="1"/>
</dbReference>
<keyword evidence="3" id="KW-0489">Methyltransferase</keyword>
<keyword evidence="4" id="KW-0808">Transferase</keyword>
<comment type="subcellular location">
    <subcellularLocation>
        <location evidence="1">Chromosome</location>
    </subcellularLocation>
</comment>
<comment type="caution">
    <text evidence="8">The sequence shown here is derived from an EMBL/GenBank/DDBJ whole genome shotgun (WGS) entry which is preliminary data.</text>
</comment>
<feature type="domain" description="SET" evidence="6">
    <location>
        <begin position="10"/>
        <end position="122"/>
    </location>
</feature>
<evidence type="ECO:0000256" key="1">
    <source>
        <dbReference type="ARBA" id="ARBA00004286"/>
    </source>
</evidence>
<dbReference type="GO" id="GO:0032259">
    <property type="term" value="P:methylation"/>
    <property type="evidence" value="ECO:0007669"/>
    <property type="project" value="UniProtKB-KW"/>
</dbReference>
<dbReference type="InterPro" id="IPR001214">
    <property type="entry name" value="SET_dom"/>
</dbReference>
<reference evidence="8 9" key="1">
    <citation type="submission" date="2020-08" db="EMBL/GenBank/DDBJ databases">
        <title>Genomic Encyclopedia of Type Strains, Phase IV (KMG-IV): sequencing the most valuable type-strain genomes for metagenomic binning, comparative biology and taxonomic classification.</title>
        <authorList>
            <person name="Goeker M."/>
        </authorList>
    </citation>
    <scope>NUCLEOTIDE SEQUENCE [LARGE SCALE GENOMIC DNA]</scope>
    <source>
        <strain evidence="8 9">DSM 29007</strain>
    </source>
</reference>
<dbReference type="SUPFAM" id="SSF82199">
    <property type="entry name" value="SET domain"/>
    <property type="match status" value="1"/>
</dbReference>
<dbReference type="Proteomes" id="UP000582837">
    <property type="component" value="Unassembled WGS sequence"/>
</dbReference>
<dbReference type="PROSITE" id="PS50280">
    <property type="entry name" value="SET"/>
    <property type="match status" value="1"/>
</dbReference>
<accession>A0A841H3J2</accession>
<keyword evidence="2" id="KW-0158">Chromosome</keyword>
<sequence length="155" mass="17846">MRRPVLPVRRFLSVRRSGIHGRGVYARAPIPEETRIVEYRGERITTAEAERRYPDDFTGVHHTFLFAVDDDTMIDAAFGGNLARWINHSCDPNCEVVEEDGRLFIESIRDIEPGEELAYDYNYILPQRHTAKMKRRFPCHCGAPACRGTILGNKR</sequence>
<evidence type="ECO:0000259" key="6">
    <source>
        <dbReference type="PROSITE" id="PS50280"/>
    </source>
</evidence>
<dbReference type="PROSITE" id="PS50868">
    <property type="entry name" value="POST_SET"/>
    <property type="match status" value="1"/>
</dbReference>
<protein>
    <recommendedName>
        <fullName evidence="10">SET domain-containing protein-lysine N-methyltransferase</fullName>
    </recommendedName>
</protein>
<dbReference type="RefSeq" id="WP_205761994.1">
    <property type="nucleotide sequence ID" value="NZ_JABDTL010000002.1"/>
</dbReference>
<keyword evidence="9" id="KW-1185">Reference proteome</keyword>
<dbReference type="PANTHER" id="PTHR22884">
    <property type="entry name" value="SET DOMAIN PROTEINS"/>
    <property type="match status" value="1"/>
</dbReference>
<dbReference type="InterPro" id="IPR050777">
    <property type="entry name" value="SET2_Histone-Lys_MeTrsfase"/>
</dbReference>
<organism evidence="8 9">
    <name type="scientific">Longimicrobium terrae</name>
    <dbReference type="NCBI Taxonomy" id="1639882"/>
    <lineage>
        <taxon>Bacteria</taxon>
        <taxon>Pseudomonadati</taxon>
        <taxon>Gemmatimonadota</taxon>
        <taxon>Longimicrobiia</taxon>
        <taxon>Longimicrobiales</taxon>
        <taxon>Longimicrobiaceae</taxon>
        <taxon>Longimicrobium</taxon>
    </lineage>
</organism>
<keyword evidence="5" id="KW-0949">S-adenosyl-L-methionine</keyword>